<dbReference type="VEuPathDB" id="FungiDB:DFL_008405"/>
<organism evidence="2 3">
    <name type="scientific">Arthrobotrys flagrans</name>
    <name type="common">Nematode-trapping fungus</name>
    <name type="synonym">Trichothecium flagrans</name>
    <dbReference type="NCBI Taxonomy" id="97331"/>
    <lineage>
        <taxon>Eukaryota</taxon>
        <taxon>Fungi</taxon>
        <taxon>Dikarya</taxon>
        <taxon>Ascomycota</taxon>
        <taxon>Pezizomycotina</taxon>
        <taxon>Orbiliomycetes</taxon>
        <taxon>Orbiliales</taxon>
        <taxon>Orbiliaceae</taxon>
        <taxon>Arthrobotrys</taxon>
    </lineage>
</organism>
<dbReference type="GeneID" id="93590716"/>
<evidence type="ECO:0000313" key="2">
    <source>
        <dbReference type="EMBL" id="RVD80508.1"/>
    </source>
</evidence>
<reference evidence="2 3" key="1">
    <citation type="submission" date="2019-01" db="EMBL/GenBank/DDBJ databases">
        <title>Intercellular communication is required for trap formation in the nematode-trapping fungus Duddingtonia flagrans.</title>
        <authorList>
            <person name="Youssar L."/>
            <person name="Wernet V."/>
            <person name="Hensel N."/>
            <person name="Hildebrandt H.-G."/>
            <person name="Fischer R."/>
        </authorList>
    </citation>
    <scope>NUCLEOTIDE SEQUENCE [LARGE SCALE GENOMIC DNA]</scope>
    <source>
        <strain evidence="2 3">CBS H-5679</strain>
    </source>
</reference>
<feature type="region of interest" description="Disordered" evidence="1">
    <location>
        <begin position="1"/>
        <end position="30"/>
    </location>
</feature>
<comment type="caution">
    <text evidence="2">The sequence shown here is derived from an EMBL/GenBank/DDBJ whole genome shotgun (WGS) entry which is preliminary data.</text>
</comment>
<name>A0A436ZNN2_ARTFL</name>
<dbReference type="RefSeq" id="XP_067486052.1">
    <property type="nucleotide sequence ID" value="XM_067638133.1"/>
</dbReference>
<proteinExistence type="predicted"/>
<accession>A0A436ZNN2</accession>
<protein>
    <submittedName>
        <fullName evidence="2">Uncharacterized protein</fullName>
    </submittedName>
</protein>
<evidence type="ECO:0000256" key="1">
    <source>
        <dbReference type="SAM" id="MobiDB-lite"/>
    </source>
</evidence>
<sequence length="71" mass="7693">MCISDKTTTIPNSVKSNNGEAMVTADGSESGNNLLDEAESFKSKLTKECTSNLIISFSTIREVQTTTLLFE</sequence>
<keyword evidence="3" id="KW-1185">Reference proteome</keyword>
<dbReference type="Proteomes" id="UP000283090">
    <property type="component" value="Unassembled WGS sequence"/>
</dbReference>
<dbReference type="AlphaFoldDB" id="A0A436ZNN2"/>
<dbReference type="EMBL" id="SAEB01000012">
    <property type="protein sequence ID" value="RVD80508.1"/>
    <property type="molecule type" value="Genomic_DNA"/>
</dbReference>
<evidence type="ECO:0000313" key="3">
    <source>
        <dbReference type="Proteomes" id="UP000283090"/>
    </source>
</evidence>
<gene>
    <name evidence="2" type="ORF">DFL_008405</name>
</gene>
<feature type="compositionally biased region" description="Polar residues" evidence="1">
    <location>
        <begin position="1"/>
        <end position="19"/>
    </location>
</feature>